<keyword evidence="3" id="KW-0560">Oxidoreductase</keyword>
<dbReference type="HOGENOM" id="CLU_010194_9_0_1"/>
<dbReference type="OMA" id="GAQTPVM"/>
<dbReference type="SUPFAM" id="SSF51735">
    <property type="entry name" value="NAD(P)-binding Rossmann-fold domains"/>
    <property type="match status" value="1"/>
</dbReference>
<dbReference type="FunCoup" id="H3ACA0">
    <property type="interactions" value="305"/>
</dbReference>
<dbReference type="EMBL" id="AFYH01093198">
    <property type="status" value="NOT_ANNOTATED_CDS"/>
    <property type="molecule type" value="Genomic_DNA"/>
</dbReference>
<reference evidence="6" key="3">
    <citation type="submission" date="2025-09" db="UniProtKB">
        <authorList>
            <consortium name="Ensembl"/>
        </authorList>
    </citation>
    <scope>IDENTIFICATION</scope>
</reference>
<gene>
    <name evidence="6" type="primary">CBR1</name>
</gene>
<dbReference type="GeneID" id="102367136"/>
<dbReference type="EMBL" id="AFYH01093199">
    <property type="status" value="NOT_ANNOTATED_CDS"/>
    <property type="molecule type" value="Genomic_DNA"/>
</dbReference>
<dbReference type="AlphaFoldDB" id="H3ACA0"/>
<dbReference type="Pfam" id="PF00106">
    <property type="entry name" value="adh_short"/>
    <property type="match status" value="1"/>
</dbReference>
<reference evidence="7" key="1">
    <citation type="submission" date="2011-08" db="EMBL/GenBank/DDBJ databases">
        <title>The draft genome of Latimeria chalumnae.</title>
        <authorList>
            <person name="Di Palma F."/>
            <person name="Alfoldi J."/>
            <person name="Johnson J."/>
            <person name="Berlin A."/>
            <person name="Gnerre S."/>
            <person name="Jaffe D."/>
            <person name="MacCallum I."/>
            <person name="Young S."/>
            <person name="Walker B.J."/>
            <person name="Lander E."/>
            <person name="Lindblad-Toh K."/>
        </authorList>
    </citation>
    <scope>NUCLEOTIDE SEQUENCE [LARGE SCALE GENOMIC DNA]</scope>
    <source>
        <strain evidence="7">Wild caught</strain>
    </source>
</reference>
<dbReference type="KEGG" id="lcm:102367136"/>
<proteinExistence type="inferred from homology"/>
<evidence type="ECO:0000313" key="7">
    <source>
        <dbReference type="Proteomes" id="UP000008672"/>
    </source>
</evidence>
<dbReference type="PRINTS" id="PR00081">
    <property type="entry name" value="GDHRDH"/>
</dbReference>
<accession>H3ACA0</accession>
<evidence type="ECO:0000256" key="2">
    <source>
        <dbReference type="ARBA" id="ARBA00022857"/>
    </source>
</evidence>
<dbReference type="EC" id="1.1.1.184" evidence="4"/>
<dbReference type="PROSITE" id="PS00061">
    <property type="entry name" value="ADH_SHORT"/>
    <property type="match status" value="1"/>
</dbReference>
<name>H3ACA0_LATCH</name>
<dbReference type="Proteomes" id="UP000008672">
    <property type="component" value="Unassembled WGS sequence"/>
</dbReference>
<evidence type="ECO:0000256" key="3">
    <source>
        <dbReference type="ARBA" id="ARBA00023002"/>
    </source>
</evidence>
<evidence type="ECO:0000256" key="5">
    <source>
        <dbReference type="RuleBase" id="RU000363"/>
    </source>
</evidence>
<dbReference type="InterPro" id="IPR020904">
    <property type="entry name" value="Sc_DH/Rdtase_CS"/>
</dbReference>
<dbReference type="CTD" id="873"/>
<protein>
    <recommendedName>
        <fullName evidence="4">carbonyl reductase (NADPH)</fullName>
        <ecNumber evidence="4">1.1.1.184</ecNumber>
    </recommendedName>
</protein>
<keyword evidence="7" id="KW-1185">Reference proteome</keyword>
<dbReference type="InterPro" id="IPR002347">
    <property type="entry name" value="SDR_fam"/>
</dbReference>
<dbReference type="Gene3D" id="3.40.50.720">
    <property type="entry name" value="NAD(P)-binding Rossmann-like Domain"/>
    <property type="match status" value="1"/>
</dbReference>
<sequence>MTSPRVAIVTGGNKGIGFAVVRALCKQFSGDVYLTARDVERGRAAVESLKAEGLNPLFHQLDITDLQSIKKAKEFLVSKYGGLDVLINNAGIAFKRADHTPFGVQAEVTLKTNFFGTRDVCTEFLPIIKPLGRVVNVSSMDGVSALHSCSRDLQVKFRSSTITEEELVKLMETFVEDAKKGVHRDQGWPGTAYSVSKLGMTVLSRIHARILSQERPADGILLNACCPGWVKTDMTSAMAPKTPEEGAETPVYLALLPPNCEGPHGQYVSEKTVQKW</sequence>
<dbReference type="GeneTree" id="ENSGT00510000046499"/>
<dbReference type="Bgee" id="ENSLACG00000006450">
    <property type="expression patterns" value="Expressed in pectoral fin and 6 other cell types or tissues"/>
</dbReference>
<organism evidence="6 7">
    <name type="scientific">Latimeria chalumnae</name>
    <name type="common">Coelacanth</name>
    <dbReference type="NCBI Taxonomy" id="7897"/>
    <lineage>
        <taxon>Eukaryota</taxon>
        <taxon>Metazoa</taxon>
        <taxon>Chordata</taxon>
        <taxon>Craniata</taxon>
        <taxon>Vertebrata</taxon>
        <taxon>Euteleostomi</taxon>
        <taxon>Coelacanthiformes</taxon>
        <taxon>Coelacanthidae</taxon>
        <taxon>Latimeria</taxon>
    </lineage>
</organism>
<dbReference type="Ensembl" id="ENSLACT00000007331.1">
    <property type="protein sequence ID" value="ENSLACP00000007271.1"/>
    <property type="gene ID" value="ENSLACG00000006450.1"/>
</dbReference>
<dbReference type="CDD" id="cd05324">
    <property type="entry name" value="carb_red_PTCR-like_SDR_c"/>
    <property type="match status" value="1"/>
</dbReference>
<dbReference type="InParanoid" id="H3ACA0"/>
<dbReference type="PANTHER" id="PTHR43963:SF4">
    <property type="entry name" value="CARBONYL REDUCTASE (NADPH)"/>
    <property type="match status" value="1"/>
</dbReference>
<dbReference type="InterPro" id="IPR045313">
    <property type="entry name" value="CBR1-like"/>
</dbReference>
<dbReference type="RefSeq" id="XP_005998522.1">
    <property type="nucleotide sequence ID" value="XM_005998460.3"/>
</dbReference>
<evidence type="ECO:0000256" key="4">
    <source>
        <dbReference type="ARBA" id="ARBA00026118"/>
    </source>
</evidence>
<comment type="similarity">
    <text evidence="1 5">Belongs to the short-chain dehydrogenases/reductases (SDR) family.</text>
</comment>
<dbReference type="PRINTS" id="PR00080">
    <property type="entry name" value="SDRFAMILY"/>
</dbReference>
<evidence type="ECO:0000256" key="1">
    <source>
        <dbReference type="ARBA" id="ARBA00006484"/>
    </source>
</evidence>
<dbReference type="InterPro" id="IPR036291">
    <property type="entry name" value="NAD(P)-bd_dom_sf"/>
</dbReference>
<evidence type="ECO:0000313" key="6">
    <source>
        <dbReference type="Ensembl" id="ENSLACP00000007271.1"/>
    </source>
</evidence>
<dbReference type="OrthoDB" id="7289984at2759"/>
<dbReference type="STRING" id="7897.ENSLACP00000007271"/>
<reference evidence="6" key="2">
    <citation type="submission" date="2025-08" db="UniProtKB">
        <authorList>
            <consortium name="Ensembl"/>
        </authorList>
    </citation>
    <scope>IDENTIFICATION</scope>
</reference>
<dbReference type="PANTHER" id="PTHR43963">
    <property type="entry name" value="CARBONYL REDUCTASE 1-RELATED"/>
    <property type="match status" value="1"/>
</dbReference>
<keyword evidence="2" id="KW-0521">NADP</keyword>
<dbReference type="eggNOG" id="KOG1208">
    <property type="taxonomic scope" value="Eukaryota"/>
</dbReference>
<dbReference type="GO" id="GO:0004090">
    <property type="term" value="F:carbonyl reductase (NADPH) activity"/>
    <property type="evidence" value="ECO:0007669"/>
    <property type="project" value="UniProtKB-EC"/>
</dbReference>